<dbReference type="InterPro" id="IPR030392">
    <property type="entry name" value="S74_ICA"/>
</dbReference>
<dbReference type="Pfam" id="PF13884">
    <property type="entry name" value="Peptidase_S74"/>
    <property type="match status" value="1"/>
</dbReference>
<evidence type="ECO:0000256" key="1">
    <source>
        <dbReference type="ARBA" id="ARBA00004328"/>
    </source>
</evidence>
<sequence>MSSTINATTVGVGGVVTTADNSGILVLQTASTTALTISAAQGVTLAGTLGVTGATTLSTTLGVTGATTLSSTLGVTGATTLSSTLGVTGATTLSTGLTVTGGRSQLAANSETFALGVKYSAAGGSYYFGAASASATPDGVFSQAGGSERMRITDGGNLLVGTTDNADTTGVGIKLRPTGNQSAFVNTSSTGSDNNLLMYSTGAAAYRFYVGWDGTVHATNATIASSSDITLKENIKDIETGLLEVMELQPRRFDWKNGDGVNVAGFIAQEVEKVLPDLVIDAQYNETETKKSLLMGMMIPTMVKAIQELKAIIDTQAARITALETL</sequence>
<dbReference type="EMBL" id="LR797242">
    <property type="protein sequence ID" value="CAB4196256.1"/>
    <property type="molecule type" value="Genomic_DNA"/>
</dbReference>
<reference evidence="4" key="1">
    <citation type="submission" date="2020-05" db="EMBL/GenBank/DDBJ databases">
        <authorList>
            <person name="Chiriac C."/>
            <person name="Salcher M."/>
            <person name="Ghai R."/>
            <person name="Kavagutti S V."/>
        </authorList>
    </citation>
    <scope>NUCLEOTIDE SEQUENCE</scope>
</reference>
<accession>A0A6J5RPQ2</accession>
<dbReference type="InterPro" id="IPR036388">
    <property type="entry name" value="WH-like_DNA-bd_sf"/>
</dbReference>
<gene>
    <name evidence="4" type="ORF">UFOVP1295_67</name>
</gene>
<dbReference type="Gene3D" id="1.10.10.10">
    <property type="entry name" value="Winged helix-like DNA-binding domain superfamily/Winged helix DNA-binding domain"/>
    <property type="match status" value="1"/>
</dbReference>
<evidence type="ECO:0000313" key="4">
    <source>
        <dbReference type="EMBL" id="CAB4196256.1"/>
    </source>
</evidence>
<feature type="domain" description="Peptidase S74" evidence="3">
    <location>
        <begin position="227"/>
        <end position="320"/>
    </location>
</feature>
<evidence type="ECO:0000256" key="2">
    <source>
        <dbReference type="ARBA" id="ARBA00022732"/>
    </source>
</evidence>
<proteinExistence type="predicted"/>
<evidence type="ECO:0000259" key="3">
    <source>
        <dbReference type="PROSITE" id="PS51688"/>
    </source>
</evidence>
<protein>
    <submittedName>
        <fullName evidence="4">Intramolecular chaperone auto-processing domain containing protein</fullName>
    </submittedName>
</protein>
<dbReference type="GO" id="GO:0098015">
    <property type="term" value="C:virus tail"/>
    <property type="evidence" value="ECO:0007669"/>
    <property type="project" value="UniProtKB-KW"/>
</dbReference>
<name>A0A6J5RPQ2_9CAUD</name>
<keyword evidence="2" id="KW-1227">Viral tail protein</keyword>
<comment type="subcellular location">
    <subcellularLocation>
        <location evidence="1">Virion</location>
    </subcellularLocation>
</comment>
<dbReference type="PROSITE" id="PS51688">
    <property type="entry name" value="ICA"/>
    <property type="match status" value="1"/>
</dbReference>
<keyword evidence="2" id="KW-0946">Virion</keyword>
<organism evidence="4">
    <name type="scientific">uncultured Caudovirales phage</name>
    <dbReference type="NCBI Taxonomy" id="2100421"/>
    <lineage>
        <taxon>Viruses</taxon>
        <taxon>Duplodnaviria</taxon>
        <taxon>Heunggongvirae</taxon>
        <taxon>Uroviricota</taxon>
        <taxon>Caudoviricetes</taxon>
        <taxon>Peduoviridae</taxon>
        <taxon>Maltschvirus</taxon>
        <taxon>Maltschvirus maltsch</taxon>
    </lineage>
</organism>